<name>A0A9D4Q4F2_RHISA</name>
<keyword evidence="2" id="KW-1185">Reference proteome</keyword>
<dbReference type="AlphaFoldDB" id="A0A9D4Q4F2"/>
<sequence>MRRETLSCVELVSKDSILSSLFFSLIFEYALIGVPDNRQIDHNYPITRLNDEIRLQPDPIAGGEPRFLTDLNTGILFSDQPGDLSGHIIVALRTCQMNGLAFLKYVKHSLRFLTATTAKS</sequence>
<reference evidence="1" key="2">
    <citation type="submission" date="2021-09" db="EMBL/GenBank/DDBJ databases">
        <authorList>
            <person name="Jia N."/>
            <person name="Wang J."/>
            <person name="Shi W."/>
            <person name="Du L."/>
            <person name="Sun Y."/>
            <person name="Zhan W."/>
            <person name="Jiang J."/>
            <person name="Wang Q."/>
            <person name="Zhang B."/>
            <person name="Ji P."/>
            <person name="Sakyi L.B."/>
            <person name="Cui X."/>
            <person name="Yuan T."/>
            <person name="Jiang B."/>
            <person name="Yang W."/>
            <person name="Lam T.T.-Y."/>
            <person name="Chang Q."/>
            <person name="Ding S."/>
            <person name="Wang X."/>
            <person name="Zhu J."/>
            <person name="Ruan X."/>
            <person name="Zhao L."/>
            <person name="Wei J."/>
            <person name="Que T."/>
            <person name="Du C."/>
            <person name="Cheng J."/>
            <person name="Dai P."/>
            <person name="Han X."/>
            <person name="Huang E."/>
            <person name="Gao Y."/>
            <person name="Liu J."/>
            <person name="Shao H."/>
            <person name="Ye R."/>
            <person name="Li L."/>
            <person name="Wei W."/>
            <person name="Wang X."/>
            <person name="Wang C."/>
            <person name="Huo Q."/>
            <person name="Li W."/>
            <person name="Guo W."/>
            <person name="Chen H."/>
            <person name="Chen S."/>
            <person name="Zhou L."/>
            <person name="Zhou L."/>
            <person name="Ni X."/>
            <person name="Tian J."/>
            <person name="Zhou Y."/>
            <person name="Sheng Y."/>
            <person name="Liu T."/>
            <person name="Pan Y."/>
            <person name="Xia L."/>
            <person name="Li J."/>
            <person name="Zhao F."/>
            <person name="Cao W."/>
        </authorList>
    </citation>
    <scope>NUCLEOTIDE SEQUENCE</scope>
    <source>
        <strain evidence="1">Rsan-2018</strain>
        <tissue evidence="1">Larvae</tissue>
    </source>
</reference>
<evidence type="ECO:0000313" key="1">
    <source>
        <dbReference type="EMBL" id="KAH7967881.1"/>
    </source>
</evidence>
<reference evidence="1" key="1">
    <citation type="journal article" date="2020" name="Cell">
        <title>Large-Scale Comparative Analyses of Tick Genomes Elucidate Their Genetic Diversity and Vector Capacities.</title>
        <authorList>
            <consortium name="Tick Genome and Microbiome Consortium (TIGMIC)"/>
            <person name="Jia N."/>
            <person name="Wang J."/>
            <person name="Shi W."/>
            <person name="Du L."/>
            <person name="Sun Y."/>
            <person name="Zhan W."/>
            <person name="Jiang J.F."/>
            <person name="Wang Q."/>
            <person name="Zhang B."/>
            <person name="Ji P."/>
            <person name="Bell-Sakyi L."/>
            <person name="Cui X.M."/>
            <person name="Yuan T.T."/>
            <person name="Jiang B.G."/>
            <person name="Yang W.F."/>
            <person name="Lam T.T."/>
            <person name="Chang Q.C."/>
            <person name="Ding S.J."/>
            <person name="Wang X.J."/>
            <person name="Zhu J.G."/>
            <person name="Ruan X.D."/>
            <person name="Zhao L."/>
            <person name="Wei J.T."/>
            <person name="Ye R.Z."/>
            <person name="Que T.C."/>
            <person name="Du C.H."/>
            <person name="Zhou Y.H."/>
            <person name="Cheng J.X."/>
            <person name="Dai P.F."/>
            <person name="Guo W.B."/>
            <person name="Han X.H."/>
            <person name="Huang E.J."/>
            <person name="Li L.F."/>
            <person name="Wei W."/>
            <person name="Gao Y.C."/>
            <person name="Liu J.Z."/>
            <person name="Shao H.Z."/>
            <person name="Wang X."/>
            <person name="Wang C.C."/>
            <person name="Yang T.C."/>
            <person name="Huo Q.B."/>
            <person name="Li W."/>
            <person name="Chen H.Y."/>
            <person name="Chen S.E."/>
            <person name="Zhou L.G."/>
            <person name="Ni X.B."/>
            <person name="Tian J.H."/>
            <person name="Sheng Y."/>
            <person name="Liu T."/>
            <person name="Pan Y.S."/>
            <person name="Xia L.Y."/>
            <person name="Li J."/>
            <person name="Zhao F."/>
            <person name="Cao W.C."/>
        </authorList>
    </citation>
    <scope>NUCLEOTIDE SEQUENCE</scope>
    <source>
        <strain evidence="1">Rsan-2018</strain>
    </source>
</reference>
<evidence type="ECO:0000313" key="2">
    <source>
        <dbReference type="Proteomes" id="UP000821837"/>
    </source>
</evidence>
<organism evidence="1 2">
    <name type="scientific">Rhipicephalus sanguineus</name>
    <name type="common">Brown dog tick</name>
    <name type="synonym">Ixodes sanguineus</name>
    <dbReference type="NCBI Taxonomy" id="34632"/>
    <lineage>
        <taxon>Eukaryota</taxon>
        <taxon>Metazoa</taxon>
        <taxon>Ecdysozoa</taxon>
        <taxon>Arthropoda</taxon>
        <taxon>Chelicerata</taxon>
        <taxon>Arachnida</taxon>
        <taxon>Acari</taxon>
        <taxon>Parasitiformes</taxon>
        <taxon>Ixodida</taxon>
        <taxon>Ixodoidea</taxon>
        <taxon>Ixodidae</taxon>
        <taxon>Rhipicephalinae</taxon>
        <taxon>Rhipicephalus</taxon>
        <taxon>Rhipicephalus</taxon>
    </lineage>
</organism>
<gene>
    <name evidence="1" type="ORF">HPB52_003732</name>
</gene>
<accession>A0A9D4Q4F2</accession>
<comment type="caution">
    <text evidence="1">The sequence shown here is derived from an EMBL/GenBank/DDBJ whole genome shotgun (WGS) entry which is preliminary data.</text>
</comment>
<dbReference type="EMBL" id="JABSTV010001248">
    <property type="protein sequence ID" value="KAH7967881.1"/>
    <property type="molecule type" value="Genomic_DNA"/>
</dbReference>
<proteinExistence type="predicted"/>
<dbReference type="Proteomes" id="UP000821837">
    <property type="component" value="Unassembled WGS sequence"/>
</dbReference>
<protein>
    <submittedName>
        <fullName evidence="1">Uncharacterized protein</fullName>
    </submittedName>
</protein>